<reference evidence="1 2" key="1">
    <citation type="journal article" date="2016" name="Nat. Commun.">
        <title>Thousands of microbial genomes shed light on interconnected biogeochemical processes in an aquifer system.</title>
        <authorList>
            <person name="Anantharaman K."/>
            <person name="Brown C.T."/>
            <person name="Hug L.A."/>
            <person name="Sharon I."/>
            <person name="Castelle C.J."/>
            <person name="Probst A.J."/>
            <person name="Thomas B.C."/>
            <person name="Singh A."/>
            <person name="Wilkins M.J."/>
            <person name="Karaoz U."/>
            <person name="Brodie E.L."/>
            <person name="Williams K.H."/>
            <person name="Hubbard S.S."/>
            <person name="Banfield J.F."/>
        </authorList>
    </citation>
    <scope>NUCLEOTIDE SEQUENCE [LARGE SCALE GENOMIC DNA]</scope>
</reference>
<protein>
    <recommendedName>
        <fullName evidence="3">PRC-barrel domain-containing protein</fullName>
    </recommendedName>
</protein>
<comment type="caution">
    <text evidence="1">The sequence shown here is derived from an EMBL/GenBank/DDBJ whole genome shotgun (WGS) entry which is preliminary data.</text>
</comment>
<proteinExistence type="predicted"/>
<dbReference type="Proteomes" id="UP000179136">
    <property type="component" value="Unassembled WGS sequence"/>
</dbReference>
<sequence>MKINSKQLKNLPAQSESGQDLGVLESFNVDVESQSIIEYNIKPSSLIKELVHGDLIISRGQVIDITEKKIIVKDAFSKKEILQKVHQVLEKKKSVALNKKQE</sequence>
<evidence type="ECO:0000313" key="1">
    <source>
        <dbReference type="EMBL" id="OGG87572.1"/>
    </source>
</evidence>
<dbReference type="STRING" id="1798561.A3B87_02430"/>
<name>A0A1F6FNZ4_9BACT</name>
<gene>
    <name evidence="1" type="ORF">A3B87_02430</name>
</gene>
<evidence type="ECO:0000313" key="2">
    <source>
        <dbReference type="Proteomes" id="UP000179136"/>
    </source>
</evidence>
<dbReference type="AlphaFoldDB" id="A0A1F6FNZ4"/>
<dbReference type="EMBL" id="MFMW01000006">
    <property type="protein sequence ID" value="OGG87572.1"/>
    <property type="molecule type" value="Genomic_DNA"/>
</dbReference>
<evidence type="ECO:0008006" key="3">
    <source>
        <dbReference type="Google" id="ProtNLM"/>
    </source>
</evidence>
<accession>A0A1F6FNZ4</accession>
<organism evidence="1 2">
    <name type="scientific">Candidatus Kuenenbacteria bacterium RIFCSPHIGHO2_02_FULL_39_13</name>
    <dbReference type="NCBI Taxonomy" id="1798561"/>
    <lineage>
        <taxon>Bacteria</taxon>
        <taxon>Candidatus Kueneniibacteriota</taxon>
    </lineage>
</organism>